<evidence type="ECO:0000259" key="2">
    <source>
        <dbReference type="Pfam" id="PF04179"/>
    </source>
</evidence>
<keyword evidence="5" id="KW-1185">Reference proteome</keyword>
<feature type="compositionally biased region" description="Basic and acidic residues" evidence="1">
    <location>
        <begin position="414"/>
        <end position="423"/>
    </location>
</feature>
<sequence length="530" mass="57258">MTSLSDILFPSQAADAAGNHNINRILGDLKRSNLSITNRLRSVQQDADFVDEVAAAFGGGRRPLIANERCGSWYIRPGAKGGSAYFKSTDGHTGQWRFSTRRLNLHLLPIIERCDGIIIVDSTRRGKRMPDALSKTIPIWCCVLNRALFPDQPEFHNLYVPPNAVSDSEKSQALARIPEGLAAFKELNLDLDSLCAQISKPLRPTWVTQETALGHLQTGEDDGDGGGDGGAEHIFDDFRPVICCTSSRRVAGGEMSGHTGYIQGAGDDTENWAHGLEPPVFWANADELLSTPEADLPDLIRSLVASAKRHPLEEENTTTEDGSGGIASSTADLPPAARQLTPQLHVSPLPIPQRLMGDPTWFTVALLPSPTPAETWPRSPTHMEVGLGKHKVASRNLRAALPSICDSALRFLHSDDDNSRNPAEEEGDQHDEHDNPPPLRRRRILVACDTGGRDLSVGVALALLCWCFEDDSSGAAAAAAGGGGGGGGTVSFNKSLIKIRLGRIMTTMPDANPNRATLQSVNSFLMDWRK</sequence>
<evidence type="ECO:0000259" key="3">
    <source>
        <dbReference type="Pfam" id="PF17184"/>
    </source>
</evidence>
<reference evidence="4" key="1">
    <citation type="journal article" date="2020" name="Phytopathology">
        <title>Genome sequence of the chestnut blight fungus Cryphonectria parasitica EP155: A fundamental resource for an archetypical invasive plant pathogen.</title>
        <authorList>
            <person name="Crouch J.A."/>
            <person name="Dawe A."/>
            <person name="Aerts A."/>
            <person name="Barry K."/>
            <person name="Churchill A.C.L."/>
            <person name="Grimwood J."/>
            <person name="Hillman B."/>
            <person name="Milgroom M.G."/>
            <person name="Pangilinan J."/>
            <person name="Smith M."/>
            <person name="Salamov A."/>
            <person name="Schmutz J."/>
            <person name="Yadav J."/>
            <person name="Grigoriev I.V."/>
            <person name="Nuss D."/>
        </authorList>
    </citation>
    <scope>NUCLEOTIDE SEQUENCE</scope>
    <source>
        <strain evidence="4">EP155</strain>
    </source>
</reference>
<dbReference type="InterPro" id="IPR033449">
    <property type="entry name" value="Rit1_N"/>
</dbReference>
<organism evidence="4 5">
    <name type="scientific">Cryphonectria parasitica (strain ATCC 38755 / EP155)</name>
    <dbReference type="NCBI Taxonomy" id="660469"/>
    <lineage>
        <taxon>Eukaryota</taxon>
        <taxon>Fungi</taxon>
        <taxon>Dikarya</taxon>
        <taxon>Ascomycota</taxon>
        <taxon>Pezizomycotina</taxon>
        <taxon>Sordariomycetes</taxon>
        <taxon>Sordariomycetidae</taxon>
        <taxon>Diaporthales</taxon>
        <taxon>Cryphonectriaceae</taxon>
        <taxon>Cryphonectria-Endothia species complex</taxon>
        <taxon>Cryphonectria</taxon>
    </lineage>
</organism>
<accession>A0A9P4YDC4</accession>
<feature type="domain" description="Rit1 N-terminal" evidence="3">
    <location>
        <begin position="29"/>
        <end position="304"/>
    </location>
</feature>
<dbReference type="Pfam" id="PF17184">
    <property type="entry name" value="Rit1_C"/>
    <property type="match status" value="1"/>
</dbReference>
<dbReference type="GO" id="GO:0005737">
    <property type="term" value="C:cytoplasm"/>
    <property type="evidence" value="ECO:0007669"/>
    <property type="project" value="TreeGrafter"/>
</dbReference>
<dbReference type="Proteomes" id="UP000803844">
    <property type="component" value="Unassembled WGS sequence"/>
</dbReference>
<dbReference type="PANTHER" id="PTHR31811">
    <property type="entry name" value="TRNA A64-2'-O-RIBOSYLPHOSPHATE TRANSFERASE"/>
    <property type="match status" value="1"/>
</dbReference>
<dbReference type="InterPro" id="IPR007306">
    <property type="entry name" value="Rit1"/>
</dbReference>
<dbReference type="Pfam" id="PF04179">
    <property type="entry name" value="Init_tRNA_PT"/>
    <property type="match status" value="1"/>
</dbReference>
<feature type="region of interest" description="Disordered" evidence="1">
    <location>
        <begin position="310"/>
        <end position="333"/>
    </location>
</feature>
<dbReference type="RefSeq" id="XP_040781763.1">
    <property type="nucleotide sequence ID" value="XM_040916383.1"/>
</dbReference>
<evidence type="ECO:0000313" key="4">
    <source>
        <dbReference type="EMBL" id="KAF3770802.1"/>
    </source>
</evidence>
<dbReference type="InterPro" id="IPR033421">
    <property type="entry name" value="Rit1_DUSP-like"/>
</dbReference>
<feature type="domain" description="Rit1 DUSP-like" evidence="2">
    <location>
        <begin position="382"/>
        <end position="525"/>
    </location>
</feature>
<dbReference type="AlphaFoldDB" id="A0A9P4YDC4"/>
<dbReference type="GO" id="GO:0019988">
    <property type="term" value="P:charged-tRNA amino acid modification"/>
    <property type="evidence" value="ECO:0007669"/>
    <property type="project" value="InterPro"/>
</dbReference>
<dbReference type="PIRSF" id="PIRSF007747">
    <property type="entry name" value="Ribosyl_Ptfrase"/>
    <property type="match status" value="1"/>
</dbReference>
<evidence type="ECO:0000256" key="1">
    <source>
        <dbReference type="SAM" id="MobiDB-lite"/>
    </source>
</evidence>
<keyword evidence="4" id="KW-0808">Transferase</keyword>
<gene>
    <name evidence="4" type="ORF">M406DRAFT_246061</name>
</gene>
<dbReference type="GeneID" id="63833512"/>
<protein>
    <submittedName>
        <fullName evidence="4">Initiator tRNA phosphoribosyl transferase</fullName>
    </submittedName>
</protein>
<dbReference type="OrthoDB" id="45256at2759"/>
<name>A0A9P4YDC4_CRYP1</name>
<dbReference type="GO" id="GO:0043399">
    <property type="term" value="F:tRNA adenosine(64)-2'-O-ribosylphosphate transferase activity"/>
    <property type="evidence" value="ECO:0007669"/>
    <property type="project" value="InterPro"/>
</dbReference>
<dbReference type="PANTHER" id="PTHR31811:SF0">
    <property type="entry name" value="TRNA A64-2'-O-RIBOSYLPHOSPHATE TRANSFERASE"/>
    <property type="match status" value="1"/>
</dbReference>
<comment type="caution">
    <text evidence="4">The sequence shown here is derived from an EMBL/GenBank/DDBJ whole genome shotgun (WGS) entry which is preliminary data.</text>
</comment>
<dbReference type="EMBL" id="MU032344">
    <property type="protein sequence ID" value="KAF3770802.1"/>
    <property type="molecule type" value="Genomic_DNA"/>
</dbReference>
<proteinExistence type="predicted"/>
<feature type="region of interest" description="Disordered" evidence="1">
    <location>
        <begin position="414"/>
        <end position="438"/>
    </location>
</feature>
<evidence type="ECO:0000313" key="5">
    <source>
        <dbReference type="Proteomes" id="UP000803844"/>
    </source>
</evidence>